<dbReference type="SUPFAM" id="SSF52540">
    <property type="entry name" value="P-loop containing nucleoside triphosphate hydrolases"/>
    <property type="match status" value="1"/>
</dbReference>
<keyword evidence="4 8" id="KW-0067">ATP-binding</keyword>
<keyword evidence="9" id="KW-1185">Reference proteome</keyword>
<evidence type="ECO:0000256" key="3">
    <source>
        <dbReference type="ARBA" id="ARBA00022741"/>
    </source>
</evidence>
<keyword evidence="2" id="KW-0813">Transport</keyword>
<evidence type="ECO:0000259" key="7">
    <source>
        <dbReference type="PROSITE" id="PS50893"/>
    </source>
</evidence>
<evidence type="ECO:0000256" key="5">
    <source>
        <dbReference type="ARBA" id="ARBA00022970"/>
    </source>
</evidence>
<reference evidence="9" key="1">
    <citation type="journal article" date="2021" name="ISME J.">
        <title>Evolutionary origin and ecological implication of a unique nif island in free-living Bradyrhizobium lineages.</title>
        <authorList>
            <person name="Tao J."/>
        </authorList>
    </citation>
    <scope>NUCLEOTIDE SEQUENCE [LARGE SCALE GENOMIC DNA]</scope>
    <source>
        <strain evidence="9">SZCCT0434</strain>
    </source>
</reference>
<feature type="domain" description="ABC transporter" evidence="7">
    <location>
        <begin position="25"/>
        <end position="263"/>
    </location>
</feature>
<dbReference type="InterPro" id="IPR003439">
    <property type="entry name" value="ABC_transporter-like_ATP-bd"/>
</dbReference>
<dbReference type="PANTHER" id="PTHR43820">
    <property type="entry name" value="HIGH-AFFINITY BRANCHED-CHAIN AMINO ACID TRANSPORT ATP-BINDING PROTEIN LIVF"/>
    <property type="match status" value="1"/>
</dbReference>
<dbReference type="Gene3D" id="3.40.50.300">
    <property type="entry name" value="P-loop containing nucleotide triphosphate hydrolases"/>
    <property type="match status" value="1"/>
</dbReference>
<dbReference type="GO" id="GO:0005524">
    <property type="term" value="F:ATP binding"/>
    <property type="evidence" value="ECO:0007669"/>
    <property type="project" value="UniProtKB-KW"/>
</dbReference>
<dbReference type="InterPro" id="IPR052156">
    <property type="entry name" value="BCAA_Transport_ATP-bd_LivF"/>
</dbReference>
<protein>
    <submittedName>
        <fullName evidence="8">ABC transporter ATP-binding protein</fullName>
    </submittedName>
</protein>
<dbReference type="PROSITE" id="PS00211">
    <property type="entry name" value="ABC_TRANSPORTER_1"/>
    <property type="match status" value="1"/>
</dbReference>
<comment type="caution">
    <text evidence="8">The sequence shown here is derived from an EMBL/GenBank/DDBJ whole genome shotgun (WGS) entry which is preliminary data.</text>
</comment>
<name>A0ABS5FF07_9BRAD</name>
<gene>
    <name evidence="8" type="ORF">JQ615_08215</name>
</gene>
<dbReference type="PROSITE" id="PS50893">
    <property type="entry name" value="ABC_TRANSPORTER_2"/>
    <property type="match status" value="1"/>
</dbReference>
<keyword evidence="5" id="KW-0029">Amino-acid transport</keyword>
<dbReference type="RefSeq" id="WP_212492265.1">
    <property type="nucleotide sequence ID" value="NZ_JAFCJH010000006.1"/>
</dbReference>
<dbReference type="Proteomes" id="UP001315278">
    <property type="component" value="Unassembled WGS sequence"/>
</dbReference>
<evidence type="ECO:0000313" key="8">
    <source>
        <dbReference type="EMBL" id="MBR0795370.1"/>
    </source>
</evidence>
<dbReference type="InterPro" id="IPR017871">
    <property type="entry name" value="ABC_transporter-like_CS"/>
</dbReference>
<keyword evidence="3" id="KW-0547">Nucleotide-binding</keyword>
<dbReference type="InterPro" id="IPR003593">
    <property type="entry name" value="AAA+_ATPase"/>
</dbReference>
<dbReference type="EMBL" id="JAFCJH010000006">
    <property type="protein sequence ID" value="MBR0795370.1"/>
    <property type="molecule type" value="Genomic_DNA"/>
</dbReference>
<dbReference type="PANTHER" id="PTHR43820:SF8">
    <property type="entry name" value="ABC TRANSPORTER SUBSTRATE-BINDING PROTEIN"/>
    <property type="match status" value="1"/>
</dbReference>
<accession>A0ABS5FF07</accession>
<evidence type="ECO:0000256" key="4">
    <source>
        <dbReference type="ARBA" id="ARBA00022840"/>
    </source>
</evidence>
<organism evidence="8 9">
    <name type="scientific">Bradyrhizobium jicamae</name>
    <dbReference type="NCBI Taxonomy" id="280332"/>
    <lineage>
        <taxon>Bacteria</taxon>
        <taxon>Pseudomonadati</taxon>
        <taxon>Pseudomonadota</taxon>
        <taxon>Alphaproteobacteria</taxon>
        <taxon>Hyphomicrobiales</taxon>
        <taxon>Nitrobacteraceae</taxon>
        <taxon>Bradyrhizobium</taxon>
    </lineage>
</organism>
<comment type="similarity">
    <text evidence="1">Belongs to the ABC transporter superfamily.</text>
</comment>
<dbReference type="CDD" id="cd03224">
    <property type="entry name" value="ABC_TM1139_LivF_branched"/>
    <property type="match status" value="1"/>
</dbReference>
<sequence length="285" mass="31717">MPTTLPTSTHAAATPQAVPERDCLLEFRNIRILYDNAIEAIRDVSIAVPDGGIVALLGSNGAGKSTLLKAMSGILYTEEGVIENGSIRFRGEDVHHLGPDELVRRGIVQVPEGRRVFAALTIDENLQMGGYTRTNAEARERRDRVFALFPRLHERRDQIAGYMSGGEQQMLAIGRALMTDPALLALDEPSLGLAPLIIDRIYEVIVRLRDELKMTVLLVEQNAQRALDIADYGYILETGRVVLDGPSKKLVANEDVQEFYLGISASGRKSLRDVKHYKRRKRWLS</sequence>
<dbReference type="Pfam" id="PF00005">
    <property type="entry name" value="ABC_tran"/>
    <property type="match status" value="1"/>
</dbReference>
<evidence type="ECO:0000256" key="1">
    <source>
        <dbReference type="ARBA" id="ARBA00005417"/>
    </source>
</evidence>
<dbReference type="SMART" id="SM00382">
    <property type="entry name" value="AAA"/>
    <property type="match status" value="1"/>
</dbReference>
<evidence type="ECO:0000256" key="6">
    <source>
        <dbReference type="ARBA" id="ARBA00024722"/>
    </source>
</evidence>
<evidence type="ECO:0000256" key="2">
    <source>
        <dbReference type="ARBA" id="ARBA00022448"/>
    </source>
</evidence>
<proteinExistence type="inferred from homology"/>
<evidence type="ECO:0000313" key="9">
    <source>
        <dbReference type="Proteomes" id="UP001315278"/>
    </source>
</evidence>
<dbReference type="InterPro" id="IPR027417">
    <property type="entry name" value="P-loop_NTPase"/>
</dbReference>
<comment type="function">
    <text evidence="6">Involved in beta-(1--&gt;2)glucan export. Transmembrane domains (TMD) form a pore in the inner membrane and the ATP-binding domain (NBD) is responsible for energy generation.</text>
</comment>